<evidence type="ECO:0000256" key="1">
    <source>
        <dbReference type="ARBA" id="ARBA00004651"/>
    </source>
</evidence>
<proteinExistence type="predicted"/>
<feature type="transmembrane region" description="Helical" evidence="6">
    <location>
        <begin position="156"/>
        <end position="180"/>
    </location>
</feature>
<evidence type="ECO:0000313" key="8">
    <source>
        <dbReference type="Proteomes" id="UP000676194"/>
    </source>
</evidence>
<keyword evidence="4 6" id="KW-1133">Transmembrane helix</keyword>
<feature type="transmembrane region" description="Helical" evidence="6">
    <location>
        <begin position="126"/>
        <end position="144"/>
    </location>
</feature>
<dbReference type="KEGG" id="tsph:KIH39_07750"/>
<dbReference type="RefSeq" id="WP_213498774.1">
    <property type="nucleotide sequence ID" value="NZ_CP074694.1"/>
</dbReference>
<feature type="transmembrane region" description="Helical" evidence="6">
    <location>
        <begin position="50"/>
        <end position="70"/>
    </location>
</feature>
<gene>
    <name evidence="7" type="ORF">KIH39_07750</name>
</gene>
<evidence type="ECO:0000256" key="4">
    <source>
        <dbReference type="ARBA" id="ARBA00022989"/>
    </source>
</evidence>
<name>A0A8E6B8F6_9BACT</name>
<evidence type="ECO:0000256" key="3">
    <source>
        <dbReference type="ARBA" id="ARBA00022692"/>
    </source>
</evidence>
<evidence type="ECO:0000313" key="7">
    <source>
        <dbReference type="EMBL" id="QVL33792.1"/>
    </source>
</evidence>
<dbReference type="EMBL" id="CP074694">
    <property type="protein sequence ID" value="QVL33792.1"/>
    <property type="molecule type" value="Genomic_DNA"/>
</dbReference>
<evidence type="ECO:0000256" key="5">
    <source>
        <dbReference type="ARBA" id="ARBA00023136"/>
    </source>
</evidence>
<comment type="subcellular location">
    <subcellularLocation>
        <location evidence="1">Cell membrane</location>
        <topology evidence="1">Multi-pass membrane protein</topology>
    </subcellularLocation>
</comment>
<evidence type="ECO:0000256" key="6">
    <source>
        <dbReference type="SAM" id="Phobius"/>
    </source>
</evidence>
<evidence type="ECO:0000256" key="2">
    <source>
        <dbReference type="ARBA" id="ARBA00022475"/>
    </source>
</evidence>
<dbReference type="InterPro" id="IPR050833">
    <property type="entry name" value="Poly_Biosynth_Transport"/>
</dbReference>
<reference evidence="7" key="1">
    <citation type="submission" date="2021-05" db="EMBL/GenBank/DDBJ databases">
        <title>Complete genome sequence of the cellulolytic planctomycete Telmatocola sphagniphila SP2T and characterization of the first cellulase from planctomycetes.</title>
        <authorList>
            <person name="Rakitin A.L."/>
            <person name="Beletsky A.V."/>
            <person name="Naumoff D.G."/>
            <person name="Kulichevskaya I.S."/>
            <person name="Mardanov A.V."/>
            <person name="Ravin N.V."/>
            <person name="Dedysh S.N."/>
        </authorList>
    </citation>
    <scope>NUCLEOTIDE SEQUENCE</scope>
    <source>
        <strain evidence="7">SP2T</strain>
    </source>
</reference>
<feature type="transmembrane region" description="Helical" evidence="6">
    <location>
        <begin position="390"/>
        <end position="412"/>
    </location>
</feature>
<accession>A0A8E6B8F6</accession>
<feature type="transmembrane region" description="Helical" evidence="6">
    <location>
        <begin position="186"/>
        <end position="204"/>
    </location>
</feature>
<feature type="transmembrane region" description="Helical" evidence="6">
    <location>
        <begin position="465"/>
        <end position="488"/>
    </location>
</feature>
<dbReference type="PANTHER" id="PTHR30250">
    <property type="entry name" value="PST FAMILY PREDICTED COLANIC ACID TRANSPORTER"/>
    <property type="match status" value="1"/>
</dbReference>
<keyword evidence="8" id="KW-1185">Reference proteome</keyword>
<organism evidence="7 8">
    <name type="scientific">Telmatocola sphagniphila</name>
    <dbReference type="NCBI Taxonomy" id="1123043"/>
    <lineage>
        <taxon>Bacteria</taxon>
        <taxon>Pseudomonadati</taxon>
        <taxon>Planctomycetota</taxon>
        <taxon>Planctomycetia</taxon>
        <taxon>Gemmatales</taxon>
        <taxon>Gemmataceae</taxon>
    </lineage>
</organism>
<feature type="transmembrane region" description="Helical" evidence="6">
    <location>
        <begin position="91"/>
        <end position="114"/>
    </location>
</feature>
<sequence>MSRTKRSAFAFFSGLGSSVVTLLIGLMSTPVLLRFLGDERAGTFRIATEWLGYLALMDFGLGGVLQATVARRLGHNETSKALADVRRAMRLFARVALLQLAALFFFGLTARWLISGLSTEALFELRMGLLVSAIGTVWVPLAALRPLLDGAQRSYWVNAALLVQSLGTVGLSILFAWWGWGLTGQFTAALLGSAAYTFFLFRLVSRVFPDVWRPLSDVQPDKFPPGWPMFMFNLVGRFSIMSDGIILGAIQGPGEVVRFYVTQRLMLVVVSQVQGIGNATWAALADLHHRGESDIFRHRFLQLNRWTAILAVAGLGPLAVLNERLISLWVGISRYGGDALTWATFGQALLVAQVALWAWPLVGGGMVKLVLPVMFVGSILNLILSIVGTYILGLVGPSLGTFAGYLLVYYWWYPRLLQKEFGLSRISIMSPLLLATALFTPIGCGLWSVSQYFPNGFMGNRIMDFFAWGMMAGTGGVIYLCLAWKILIPLKERQRWPKRLSRR</sequence>
<feature type="transmembrane region" description="Helical" evidence="6">
    <location>
        <begin position="7"/>
        <end position="30"/>
    </location>
</feature>
<dbReference type="Proteomes" id="UP000676194">
    <property type="component" value="Chromosome"/>
</dbReference>
<feature type="transmembrane region" description="Helical" evidence="6">
    <location>
        <begin position="432"/>
        <end position="453"/>
    </location>
</feature>
<dbReference type="PANTHER" id="PTHR30250:SF26">
    <property type="entry name" value="PSMA PROTEIN"/>
    <property type="match status" value="1"/>
</dbReference>
<feature type="transmembrane region" description="Helical" evidence="6">
    <location>
        <begin position="340"/>
        <end position="359"/>
    </location>
</feature>
<dbReference type="AlphaFoldDB" id="A0A8E6B8F6"/>
<dbReference type="GO" id="GO:0005886">
    <property type="term" value="C:plasma membrane"/>
    <property type="evidence" value="ECO:0007669"/>
    <property type="project" value="UniProtKB-SubCell"/>
</dbReference>
<dbReference type="InterPro" id="IPR002797">
    <property type="entry name" value="Polysacc_synth"/>
</dbReference>
<dbReference type="Pfam" id="PF01943">
    <property type="entry name" value="Polysacc_synt"/>
    <property type="match status" value="1"/>
</dbReference>
<protein>
    <submittedName>
        <fullName evidence="7">Polysaccharide biosynthesis protein</fullName>
    </submittedName>
</protein>
<keyword evidence="3 6" id="KW-0812">Transmembrane</keyword>
<feature type="transmembrane region" description="Helical" evidence="6">
    <location>
        <begin position="366"/>
        <end position="384"/>
    </location>
</feature>
<keyword evidence="2" id="KW-1003">Cell membrane</keyword>
<feature type="transmembrane region" description="Helical" evidence="6">
    <location>
        <begin position="303"/>
        <end position="320"/>
    </location>
</feature>
<keyword evidence="5 6" id="KW-0472">Membrane</keyword>